<dbReference type="EMBL" id="OW152827">
    <property type="protein sequence ID" value="CAH2043555.1"/>
    <property type="molecule type" value="Genomic_DNA"/>
</dbReference>
<dbReference type="Proteomes" id="UP000837857">
    <property type="component" value="Chromosome 15"/>
</dbReference>
<evidence type="ECO:0000313" key="2">
    <source>
        <dbReference type="Proteomes" id="UP000837857"/>
    </source>
</evidence>
<keyword evidence="2" id="KW-1185">Reference proteome</keyword>
<proteinExistence type="predicted"/>
<reference evidence="1" key="1">
    <citation type="submission" date="2022-03" db="EMBL/GenBank/DDBJ databases">
        <authorList>
            <person name="Martin H S."/>
        </authorList>
    </citation>
    <scope>NUCLEOTIDE SEQUENCE</scope>
</reference>
<accession>A0ABN8I1T0</accession>
<sequence length="88" mass="10261">MSARVLDLHHRQRALYSQNTTAINSDTNYFRSPRFRMQTSGNTAARRCDIRQAHVKIDFPRYTSWSERQLSTNIKQQSLKLCTSLIAT</sequence>
<gene>
    <name evidence="1" type="ORF">IPOD504_LOCUS4348</name>
</gene>
<protein>
    <submittedName>
        <fullName evidence="1">Uncharacterized protein</fullName>
    </submittedName>
</protein>
<name>A0ABN8I1T0_9NEOP</name>
<evidence type="ECO:0000313" key="1">
    <source>
        <dbReference type="EMBL" id="CAH2043555.1"/>
    </source>
</evidence>
<feature type="non-terminal residue" evidence="1">
    <location>
        <position position="88"/>
    </location>
</feature>
<organism evidence="1 2">
    <name type="scientific">Iphiclides podalirius</name>
    <name type="common">scarce swallowtail</name>
    <dbReference type="NCBI Taxonomy" id="110791"/>
    <lineage>
        <taxon>Eukaryota</taxon>
        <taxon>Metazoa</taxon>
        <taxon>Ecdysozoa</taxon>
        <taxon>Arthropoda</taxon>
        <taxon>Hexapoda</taxon>
        <taxon>Insecta</taxon>
        <taxon>Pterygota</taxon>
        <taxon>Neoptera</taxon>
        <taxon>Endopterygota</taxon>
        <taxon>Lepidoptera</taxon>
        <taxon>Glossata</taxon>
        <taxon>Ditrysia</taxon>
        <taxon>Papilionoidea</taxon>
        <taxon>Papilionidae</taxon>
        <taxon>Papilioninae</taxon>
        <taxon>Iphiclides</taxon>
    </lineage>
</organism>